<feature type="non-terminal residue" evidence="2">
    <location>
        <position position="1"/>
    </location>
</feature>
<protein>
    <submittedName>
        <fullName evidence="2">6029_t:CDS:1</fullName>
    </submittedName>
</protein>
<reference evidence="2" key="1">
    <citation type="submission" date="2021-06" db="EMBL/GenBank/DDBJ databases">
        <authorList>
            <person name="Kallberg Y."/>
            <person name="Tangrot J."/>
            <person name="Rosling A."/>
        </authorList>
    </citation>
    <scope>NUCLEOTIDE SEQUENCE</scope>
    <source>
        <strain evidence="2">IA702</strain>
    </source>
</reference>
<dbReference type="AlphaFoldDB" id="A0A9N9ACU8"/>
<gene>
    <name evidence="2" type="ORF">POCULU_LOCUS3803</name>
</gene>
<feature type="compositionally biased region" description="Basic and acidic residues" evidence="1">
    <location>
        <begin position="53"/>
        <end position="73"/>
    </location>
</feature>
<evidence type="ECO:0000256" key="1">
    <source>
        <dbReference type="SAM" id="MobiDB-lite"/>
    </source>
</evidence>
<feature type="region of interest" description="Disordered" evidence="1">
    <location>
        <begin position="24"/>
        <end position="43"/>
    </location>
</feature>
<keyword evidence="3" id="KW-1185">Reference proteome</keyword>
<proteinExistence type="predicted"/>
<accession>A0A9N9ACU8</accession>
<feature type="region of interest" description="Disordered" evidence="1">
    <location>
        <begin position="48"/>
        <end position="82"/>
    </location>
</feature>
<dbReference type="Proteomes" id="UP000789572">
    <property type="component" value="Unassembled WGS sequence"/>
</dbReference>
<evidence type="ECO:0000313" key="3">
    <source>
        <dbReference type="Proteomes" id="UP000789572"/>
    </source>
</evidence>
<sequence length="154" mass="17160">MLGVLRPLLIARLIAGVKKHRNYSTGFTRSPDVQGSEPSHEASVGAYTTYEGTRPDRQLARNRDKERSYKNKSAEPLVHVHHPTFIGGGTVSGVINSETFISGSSEKDQKKDSVDNISAFFKDPSGVKVTKFTENQVTTPKKHSMKRLKYDLRN</sequence>
<evidence type="ECO:0000313" key="2">
    <source>
        <dbReference type="EMBL" id="CAG8525663.1"/>
    </source>
</evidence>
<dbReference type="OrthoDB" id="2430695at2759"/>
<comment type="caution">
    <text evidence="2">The sequence shown here is derived from an EMBL/GenBank/DDBJ whole genome shotgun (WGS) entry which is preliminary data.</text>
</comment>
<feature type="compositionally biased region" description="Polar residues" evidence="1">
    <location>
        <begin position="24"/>
        <end position="37"/>
    </location>
</feature>
<dbReference type="EMBL" id="CAJVPJ010000448">
    <property type="protein sequence ID" value="CAG8525663.1"/>
    <property type="molecule type" value="Genomic_DNA"/>
</dbReference>
<organism evidence="2 3">
    <name type="scientific">Paraglomus occultum</name>
    <dbReference type="NCBI Taxonomy" id="144539"/>
    <lineage>
        <taxon>Eukaryota</taxon>
        <taxon>Fungi</taxon>
        <taxon>Fungi incertae sedis</taxon>
        <taxon>Mucoromycota</taxon>
        <taxon>Glomeromycotina</taxon>
        <taxon>Glomeromycetes</taxon>
        <taxon>Paraglomerales</taxon>
        <taxon>Paraglomeraceae</taxon>
        <taxon>Paraglomus</taxon>
    </lineage>
</organism>
<name>A0A9N9ACU8_9GLOM</name>
<feature type="non-terminal residue" evidence="2">
    <location>
        <position position="154"/>
    </location>
</feature>